<accession>A0ABR9R5L8</accession>
<proteinExistence type="predicted"/>
<dbReference type="GO" id="GO:0050462">
    <property type="term" value="F:N-acetylneuraminate synthase activity"/>
    <property type="evidence" value="ECO:0007669"/>
    <property type="project" value="UniProtKB-EC"/>
</dbReference>
<sequence>MPVTIIAEAGVNHNGDLEMAKKMALTAKECGADIVKYQTAVPELVVSRFAEKAEYQKQTTDAAESQLEMIRKLHFSFEGHRELKEYCDEIGIQYLSAPFDIPSVRFLGTLGLPLIKIPSGEITNLPYLEEVAKLKTPVLLSTGMSTLNEITDALGILDDNGCPEATVLHCNTQYPTPYADANLSAMLELFDQFGLPVGLSDHTPGWECDVAATVLGATVIEKHFTLDKSLPGPDQKASLDPAEFKAMVDAVRHVEAALGDGRKHVTASEAPNKPVARKSIVAARAIRAGEVFTTDNLTTKRPGDGISPMRWYEVLGQTAKRDFAEDEKIEL</sequence>
<name>A0ABR9R5L8_9FIRM</name>
<dbReference type="SMART" id="SM00858">
    <property type="entry name" value="SAF"/>
    <property type="match status" value="1"/>
</dbReference>
<keyword evidence="2" id="KW-0808">Transferase</keyword>
<dbReference type="PANTHER" id="PTHR42966:SF1">
    <property type="entry name" value="SIALIC ACID SYNTHASE"/>
    <property type="match status" value="1"/>
</dbReference>
<dbReference type="InterPro" id="IPR006190">
    <property type="entry name" value="SAF_AFP_Neu5Ac"/>
</dbReference>
<dbReference type="PANTHER" id="PTHR42966">
    <property type="entry name" value="N-ACETYLNEURAMINATE SYNTHASE"/>
    <property type="match status" value="1"/>
</dbReference>
<evidence type="ECO:0000313" key="3">
    <source>
        <dbReference type="Proteomes" id="UP000768567"/>
    </source>
</evidence>
<keyword evidence="3" id="KW-1185">Reference proteome</keyword>
<evidence type="ECO:0000313" key="2">
    <source>
        <dbReference type="EMBL" id="MBE5038451.1"/>
    </source>
</evidence>
<comment type="caution">
    <text evidence="2">The sequence shown here is derived from an EMBL/GenBank/DDBJ whole genome shotgun (WGS) entry which is preliminary data.</text>
</comment>
<dbReference type="EMBL" id="JADCKC010000003">
    <property type="protein sequence ID" value="MBE5038451.1"/>
    <property type="molecule type" value="Genomic_DNA"/>
</dbReference>
<dbReference type="InterPro" id="IPR057736">
    <property type="entry name" value="SAF_PseI/NeuA/NeuB"/>
</dbReference>
<evidence type="ECO:0000259" key="1">
    <source>
        <dbReference type="PROSITE" id="PS50844"/>
    </source>
</evidence>
<dbReference type="NCBIfam" id="TIGR03569">
    <property type="entry name" value="NeuB_NnaB"/>
    <property type="match status" value="1"/>
</dbReference>
<gene>
    <name evidence="2" type="primary">neuB</name>
    <name evidence="2" type="ORF">INF35_11700</name>
</gene>
<dbReference type="SUPFAM" id="SSF51269">
    <property type="entry name" value="AFP III-like domain"/>
    <property type="match status" value="1"/>
</dbReference>
<dbReference type="EC" id="2.5.1.56" evidence="2"/>
<dbReference type="InterPro" id="IPR013785">
    <property type="entry name" value="Aldolase_TIM"/>
</dbReference>
<dbReference type="RefSeq" id="WP_193502611.1">
    <property type="nucleotide sequence ID" value="NZ_JADCKC010000003.1"/>
</dbReference>
<dbReference type="Pfam" id="PF03102">
    <property type="entry name" value="NeuB"/>
    <property type="match status" value="1"/>
</dbReference>
<dbReference type="InterPro" id="IPR013132">
    <property type="entry name" value="PseI/NeuA/B-like_N"/>
</dbReference>
<organism evidence="2 3">
    <name type="scientific">Gemmiger gallinarum</name>
    <dbReference type="NCBI Taxonomy" id="2779354"/>
    <lineage>
        <taxon>Bacteria</taxon>
        <taxon>Bacillati</taxon>
        <taxon>Bacillota</taxon>
        <taxon>Clostridia</taxon>
        <taxon>Eubacteriales</taxon>
        <taxon>Gemmiger</taxon>
    </lineage>
</organism>
<dbReference type="InterPro" id="IPR036732">
    <property type="entry name" value="AFP_Neu5c_C_sf"/>
</dbReference>
<dbReference type="SUPFAM" id="SSF51569">
    <property type="entry name" value="Aldolase"/>
    <property type="match status" value="1"/>
</dbReference>
<dbReference type="CDD" id="cd11615">
    <property type="entry name" value="SAF_NeuB_like"/>
    <property type="match status" value="1"/>
</dbReference>
<dbReference type="PROSITE" id="PS50844">
    <property type="entry name" value="AFP_LIKE"/>
    <property type="match status" value="1"/>
</dbReference>
<protein>
    <submittedName>
        <fullName evidence="2">N-acetylneuraminate synthase</fullName>
        <ecNumber evidence="2">2.5.1.56</ecNumber>
    </submittedName>
</protein>
<dbReference type="Gene3D" id="3.20.20.70">
    <property type="entry name" value="Aldolase class I"/>
    <property type="match status" value="1"/>
</dbReference>
<dbReference type="Pfam" id="PF08666">
    <property type="entry name" value="SAF"/>
    <property type="match status" value="1"/>
</dbReference>
<dbReference type="Proteomes" id="UP000768567">
    <property type="component" value="Unassembled WGS sequence"/>
</dbReference>
<dbReference type="Gene3D" id="3.90.1210.10">
    <property type="entry name" value="Antifreeze-like/N-acetylneuraminic acid synthase C-terminal domain"/>
    <property type="match status" value="1"/>
</dbReference>
<reference evidence="2 3" key="1">
    <citation type="submission" date="2020-10" db="EMBL/GenBank/DDBJ databases">
        <title>ChiBAC.</title>
        <authorList>
            <person name="Zenner C."/>
            <person name="Hitch T.C.A."/>
            <person name="Clavel T."/>
        </authorList>
    </citation>
    <scope>NUCLEOTIDE SEQUENCE [LARGE SCALE GENOMIC DNA]</scope>
    <source>
        <strain evidence="2 3">DSM 109015</strain>
    </source>
</reference>
<dbReference type="InterPro" id="IPR051690">
    <property type="entry name" value="PseI-like"/>
</dbReference>
<dbReference type="InterPro" id="IPR013974">
    <property type="entry name" value="SAF"/>
</dbReference>
<dbReference type="InterPro" id="IPR020007">
    <property type="entry name" value="NeuB/NeuA"/>
</dbReference>
<feature type="domain" description="AFP-like" evidence="1">
    <location>
        <begin position="279"/>
        <end position="331"/>
    </location>
</feature>